<dbReference type="AlphaFoldDB" id="A0A8K0NYU8"/>
<accession>A0A8K0NYU8</accession>
<protein>
    <submittedName>
        <fullName evidence="2">Uncharacterized protein</fullName>
    </submittedName>
</protein>
<evidence type="ECO:0000313" key="2">
    <source>
        <dbReference type="EMBL" id="KAG8224854.1"/>
    </source>
</evidence>
<evidence type="ECO:0000313" key="3">
    <source>
        <dbReference type="Proteomes" id="UP000792457"/>
    </source>
</evidence>
<name>A0A8K0NYU8_LADFU</name>
<organism evidence="2 3">
    <name type="scientific">Ladona fulva</name>
    <name type="common">Scarce chaser dragonfly</name>
    <name type="synonym">Libellula fulva</name>
    <dbReference type="NCBI Taxonomy" id="123851"/>
    <lineage>
        <taxon>Eukaryota</taxon>
        <taxon>Metazoa</taxon>
        <taxon>Ecdysozoa</taxon>
        <taxon>Arthropoda</taxon>
        <taxon>Hexapoda</taxon>
        <taxon>Insecta</taxon>
        <taxon>Pterygota</taxon>
        <taxon>Palaeoptera</taxon>
        <taxon>Odonata</taxon>
        <taxon>Epiprocta</taxon>
        <taxon>Anisoptera</taxon>
        <taxon>Libelluloidea</taxon>
        <taxon>Libellulidae</taxon>
        <taxon>Ladona</taxon>
    </lineage>
</organism>
<gene>
    <name evidence="2" type="ORF">J437_LFUL005457</name>
</gene>
<reference evidence="2" key="2">
    <citation type="submission" date="2017-10" db="EMBL/GenBank/DDBJ databases">
        <title>Ladona fulva Genome sequencing and assembly.</title>
        <authorList>
            <person name="Murali S."/>
            <person name="Richards S."/>
            <person name="Bandaranaike D."/>
            <person name="Bellair M."/>
            <person name="Blankenburg K."/>
            <person name="Chao H."/>
            <person name="Dinh H."/>
            <person name="Doddapaneni H."/>
            <person name="Dugan-Rocha S."/>
            <person name="Elkadiri S."/>
            <person name="Gnanaolivu R."/>
            <person name="Hernandez B."/>
            <person name="Skinner E."/>
            <person name="Javaid M."/>
            <person name="Lee S."/>
            <person name="Li M."/>
            <person name="Ming W."/>
            <person name="Munidasa M."/>
            <person name="Muniz J."/>
            <person name="Nguyen L."/>
            <person name="Hughes D."/>
            <person name="Osuji N."/>
            <person name="Pu L.-L."/>
            <person name="Puazo M."/>
            <person name="Qu C."/>
            <person name="Quiroz J."/>
            <person name="Raj R."/>
            <person name="Weissenberger G."/>
            <person name="Xin Y."/>
            <person name="Zou X."/>
            <person name="Han Y."/>
            <person name="Worley K."/>
            <person name="Muzny D."/>
            <person name="Gibbs R."/>
        </authorList>
    </citation>
    <scope>NUCLEOTIDE SEQUENCE</scope>
    <source>
        <strain evidence="2">Sampled in the wild</strain>
    </source>
</reference>
<reference evidence="2" key="1">
    <citation type="submission" date="2013-04" db="EMBL/GenBank/DDBJ databases">
        <authorList>
            <person name="Qu J."/>
            <person name="Murali S.C."/>
            <person name="Bandaranaike D."/>
            <person name="Bellair M."/>
            <person name="Blankenburg K."/>
            <person name="Chao H."/>
            <person name="Dinh H."/>
            <person name="Doddapaneni H."/>
            <person name="Downs B."/>
            <person name="Dugan-Rocha S."/>
            <person name="Elkadiri S."/>
            <person name="Gnanaolivu R.D."/>
            <person name="Hernandez B."/>
            <person name="Javaid M."/>
            <person name="Jayaseelan J.C."/>
            <person name="Lee S."/>
            <person name="Li M."/>
            <person name="Ming W."/>
            <person name="Munidasa M."/>
            <person name="Muniz J."/>
            <person name="Nguyen L."/>
            <person name="Ongeri F."/>
            <person name="Osuji N."/>
            <person name="Pu L.-L."/>
            <person name="Puazo M."/>
            <person name="Qu C."/>
            <person name="Quiroz J."/>
            <person name="Raj R."/>
            <person name="Weissenberger G."/>
            <person name="Xin Y."/>
            <person name="Zou X."/>
            <person name="Han Y."/>
            <person name="Richards S."/>
            <person name="Worley K."/>
            <person name="Muzny D."/>
            <person name="Gibbs R."/>
        </authorList>
    </citation>
    <scope>NUCLEOTIDE SEQUENCE</scope>
    <source>
        <strain evidence="2">Sampled in the wild</strain>
    </source>
</reference>
<dbReference type="EMBL" id="KZ308213">
    <property type="protein sequence ID" value="KAG8224854.1"/>
    <property type="molecule type" value="Genomic_DNA"/>
</dbReference>
<keyword evidence="3" id="KW-1185">Reference proteome</keyword>
<dbReference type="Proteomes" id="UP000792457">
    <property type="component" value="Unassembled WGS sequence"/>
</dbReference>
<sequence length="188" mass="19255">MRYYTQSIKISPVSLKIPSTERWDGGMDYTMNNQGVPRCGFSIESYSYTASGKMGFSKLHHEQILDLREQLNQLEQHHLSCLAQSSCAQNIPYPKYTAFGGLFLGFTTASSPSPSPASRTADSEPSSPSGVPAPSASSSSPPSTPPSSPSASSSQLSAGGGGCGGGSPAPSPSTPPGGSSGSIFLGGS</sequence>
<feature type="compositionally biased region" description="Gly residues" evidence="1">
    <location>
        <begin position="158"/>
        <end position="167"/>
    </location>
</feature>
<proteinExistence type="predicted"/>
<comment type="caution">
    <text evidence="2">The sequence shown here is derived from an EMBL/GenBank/DDBJ whole genome shotgun (WGS) entry which is preliminary data.</text>
</comment>
<feature type="compositionally biased region" description="Gly residues" evidence="1">
    <location>
        <begin position="178"/>
        <end position="188"/>
    </location>
</feature>
<feature type="region of interest" description="Disordered" evidence="1">
    <location>
        <begin position="110"/>
        <end position="188"/>
    </location>
</feature>
<feature type="compositionally biased region" description="Low complexity" evidence="1">
    <location>
        <begin position="110"/>
        <end position="141"/>
    </location>
</feature>
<evidence type="ECO:0000256" key="1">
    <source>
        <dbReference type="SAM" id="MobiDB-lite"/>
    </source>
</evidence>